<dbReference type="AlphaFoldDB" id="A0A493T4D3"/>
<dbReference type="STRING" id="8840.ENSAPLP00000020757"/>
<dbReference type="InterPro" id="IPR011992">
    <property type="entry name" value="EF-hand-dom_pair"/>
</dbReference>
<name>A0A493T4D3_ANAPP</name>
<reference evidence="1" key="3">
    <citation type="submission" date="2025-09" db="UniProtKB">
        <authorList>
            <consortium name="Ensembl"/>
        </authorList>
    </citation>
    <scope>IDENTIFICATION</scope>
</reference>
<reference evidence="1" key="2">
    <citation type="submission" date="2025-08" db="UniProtKB">
        <authorList>
            <consortium name="Ensembl"/>
        </authorList>
    </citation>
    <scope>IDENTIFICATION</scope>
</reference>
<proteinExistence type="predicted"/>
<dbReference type="GeneTree" id="ENSGT00940000178977"/>
<sequence length="109" mass="12476">FLQFLSPASPNIWAITLEERTKHDKQFDSLKPTGGYITGDQARTFFLQSGILYFFIRCIHTISSHVSDLNEFRSSFGNFCSPGAFCQYLIIAKWNIQPSAAFVHTFLFK</sequence>
<accession>A0A493T4D3</accession>
<protein>
    <recommendedName>
        <fullName evidence="3">EH domain-containing protein</fullName>
    </recommendedName>
</protein>
<evidence type="ECO:0000313" key="2">
    <source>
        <dbReference type="Proteomes" id="UP000016666"/>
    </source>
</evidence>
<reference evidence="2" key="1">
    <citation type="submission" date="2017-10" db="EMBL/GenBank/DDBJ databases">
        <title>A new Pekin duck reference genome.</title>
        <authorList>
            <person name="Hou Z.-C."/>
            <person name="Zhou Z.-K."/>
            <person name="Zhu F."/>
            <person name="Hou S.-S."/>
        </authorList>
    </citation>
    <scope>NUCLEOTIDE SEQUENCE [LARGE SCALE GENOMIC DNA]</scope>
</reference>
<dbReference type="SUPFAM" id="SSF47473">
    <property type="entry name" value="EF-hand"/>
    <property type="match status" value="1"/>
</dbReference>
<dbReference type="Gene3D" id="1.10.238.10">
    <property type="entry name" value="EF-hand"/>
    <property type="match status" value="1"/>
</dbReference>
<dbReference type="Proteomes" id="UP000016666">
    <property type="component" value="Unassembled WGS sequence"/>
</dbReference>
<evidence type="ECO:0008006" key="3">
    <source>
        <dbReference type="Google" id="ProtNLM"/>
    </source>
</evidence>
<keyword evidence="2" id="KW-1185">Reference proteome</keyword>
<dbReference type="Ensembl" id="ENSAPLT00000032065.1">
    <property type="protein sequence ID" value="ENSAPLP00000020757.1"/>
    <property type="gene ID" value="ENSAPLG00000024774.1"/>
</dbReference>
<evidence type="ECO:0000313" key="1">
    <source>
        <dbReference type="Ensembl" id="ENSAPLP00000020757.1"/>
    </source>
</evidence>
<organism evidence="1 2">
    <name type="scientific">Anas platyrhynchos platyrhynchos</name>
    <name type="common">Northern mallard</name>
    <dbReference type="NCBI Taxonomy" id="8840"/>
    <lineage>
        <taxon>Eukaryota</taxon>
        <taxon>Metazoa</taxon>
        <taxon>Chordata</taxon>
        <taxon>Craniata</taxon>
        <taxon>Vertebrata</taxon>
        <taxon>Euteleostomi</taxon>
        <taxon>Archelosauria</taxon>
        <taxon>Archosauria</taxon>
        <taxon>Dinosauria</taxon>
        <taxon>Saurischia</taxon>
        <taxon>Theropoda</taxon>
        <taxon>Coelurosauria</taxon>
        <taxon>Aves</taxon>
        <taxon>Neognathae</taxon>
        <taxon>Galloanserae</taxon>
        <taxon>Anseriformes</taxon>
        <taxon>Anatidae</taxon>
        <taxon>Anatinae</taxon>
        <taxon>Anas</taxon>
    </lineage>
</organism>